<organism evidence="1 2">
    <name type="scientific">Pochonia chlamydosporia 170</name>
    <dbReference type="NCBI Taxonomy" id="1380566"/>
    <lineage>
        <taxon>Eukaryota</taxon>
        <taxon>Fungi</taxon>
        <taxon>Dikarya</taxon>
        <taxon>Ascomycota</taxon>
        <taxon>Pezizomycotina</taxon>
        <taxon>Sordariomycetes</taxon>
        <taxon>Hypocreomycetidae</taxon>
        <taxon>Hypocreales</taxon>
        <taxon>Clavicipitaceae</taxon>
        <taxon>Pochonia</taxon>
    </lineage>
</organism>
<dbReference type="RefSeq" id="XP_018146299.1">
    <property type="nucleotide sequence ID" value="XM_018282012.1"/>
</dbReference>
<evidence type="ECO:0000313" key="2">
    <source>
        <dbReference type="Proteomes" id="UP000078397"/>
    </source>
</evidence>
<dbReference type="EMBL" id="LSBJ02000002">
    <property type="protein sequence ID" value="OAQ69762.1"/>
    <property type="molecule type" value="Genomic_DNA"/>
</dbReference>
<keyword evidence="2" id="KW-1185">Reference proteome</keyword>
<protein>
    <submittedName>
        <fullName evidence="1">Uncharacterized protein</fullName>
    </submittedName>
</protein>
<comment type="caution">
    <text evidence="1">The sequence shown here is derived from an EMBL/GenBank/DDBJ whole genome shotgun (WGS) entry which is preliminary data.</text>
</comment>
<reference evidence="1 2" key="1">
    <citation type="journal article" date="2016" name="PLoS Pathog.">
        <title>Biosynthesis of antibiotic leucinostatins in bio-control fungus Purpureocillium lilacinum and their inhibition on phytophthora revealed by genome mining.</title>
        <authorList>
            <person name="Wang G."/>
            <person name="Liu Z."/>
            <person name="Lin R."/>
            <person name="Li E."/>
            <person name="Mao Z."/>
            <person name="Ling J."/>
            <person name="Yang Y."/>
            <person name="Yin W.B."/>
            <person name="Xie B."/>
        </authorList>
    </citation>
    <scope>NUCLEOTIDE SEQUENCE [LARGE SCALE GENOMIC DNA]</scope>
    <source>
        <strain evidence="1">170</strain>
    </source>
</reference>
<dbReference type="Proteomes" id="UP000078397">
    <property type="component" value="Unassembled WGS sequence"/>
</dbReference>
<dbReference type="AlphaFoldDB" id="A0A179FVX5"/>
<sequence length="266" mass="29772">MDSTAIDDFISRDDIDGLKGYLSKLFPSTPAHDKGSLAVVDHYIKSNEIKRLRDYLFRLWPKTPAYERGTLAVVDYYIKCGDIEGLEGYLPSLSPRPQLYEEAALVVVKHYIKRDDIEGLQTYLGNLCIGHPAHETGALAVIDYYIKRNDKQGLRDYQKSHLSSPHESYNVAMRFLECKNKPDGSSSDDKDFDDKTNRLHGMIKTTLDVHRGRGAKGQPYVDKATKELNDHLATRDISAIKAPIVSDDGSNGLISGIEAALEVLRS</sequence>
<accession>A0A179FVX5</accession>
<name>A0A179FVX5_METCM</name>
<dbReference type="GeneID" id="28846006"/>
<evidence type="ECO:0000313" key="1">
    <source>
        <dbReference type="EMBL" id="OAQ69762.1"/>
    </source>
</evidence>
<gene>
    <name evidence="1" type="ORF">VFPPC_02345</name>
</gene>
<proteinExistence type="predicted"/>
<dbReference type="KEGG" id="pchm:VFPPC_02345"/>